<dbReference type="OrthoDB" id="9812949at2"/>
<feature type="domain" description="Threonyl/alanyl tRNA synthetase SAD" evidence="4">
    <location>
        <begin position="166"/>
        <end position="208"/>
    </location>
</feature>
<evidence type="ECO:0000256" key="1">
    <source>
        <dbReference type="ARBA" id="ARBA00001947"/>
    </source>
</evidence>
<dbReference type="SUPFAM" id="SSF50447">
    <property type="entry name" value="Translation proteins"/>
    <property type="match status" value="1"/>
</dbReference>
<name>A0A4Q9QSB9_9GAMM</name>
<dbReference type="Gene3D" id="3.30.980.10">
    <property type="entry name" value="Threonyl-trna Synthetase, Chain A, domain 2"/>
    <property type="match status" value="1"/>
</dbReference>
<evidence type="ECO:0000313" key="5">
    <source>
        <dbReference type="EMBL" id="TBU83440.1"/>
    </source>
</evidence>
<dbReference type="GO" id="GO:0046872">
    <property type="term" value="F:metal ion binding"/>
    <property type="evidence" value="ECO:0007669"/>
    <property type="project" value="UniProtKB-KW"/>
</dbReference>
<dbReference type="GO" id="GO:0002161">
    <property type="term" value="F:aminoacyl-tRNA deacylase activity"/>
    <property type="evidence" value="ECO:0007669"/>
    <property type="project" value="UniProtKB-ARBA"/>
</dbReference>
<dbReference type="PANTHER" id="PTHR43462:SF1">
    <property type="entry name" value="ALANYL-TRNA EDITING PROTEIN AARSD1"/>
    <property type="match status" value="1"/>
</dbReference>
<dbReference type="InterPro" id="IPR051335">
    <property type="entry name" value="Alanyl-tRNA_Editing_Enzymes"/>
</dbReference>
<sequence length="226" mass="25259">MMDKVFWQDPYQTQLVTRVAQVIRDEVSLEATIFFAFSGGQESDTGTLAGLPVLQARKHGLDIFYLLPSGHGLKVGDEVALLIDWVRRQRLMRLHFAAEMVLQLVCQLHPGIQRIGAHIAQDKARIDFALDANIGALFSRIEAQAAQLVAENRPIICEFTDVAAQRRLWRVDGFAQMPCGGTHPRTTGEVGSIRLKRKNIGKGKERVEVYLVEDRKIVQDTVALTA</sequence>
<evidence type="ECO:0000313" key="6">
    <source>
        <dbReference type="Proteomes" id="UP000292302"/>
    </source>
</evidence>
<comment type="cofactor">
    <cofactor evidence="1">
        <name>Zn(2+)</name>
        <dbReference type="ChEBI" id="CHEBI:29105"/>
    </cofactor>
</comment>
<proteinExistence type="predicted"/>
<dbReference type="InterPro" id="IPR018163">
    <property type="entry name" value="Thr/Ala-tRNA-synth_IIc_edit"/>
</dbReference>
<dbReference type="InterPro" id="IPR009000">
    <property type="entry name" value="Transl_B-barrel_sf"/>
</dbReference>
<dbReference type="InterPro" id="IPR012947">
    <property type="entry name" value="tRNA_SAD"/>
</dbReference>
<gene>
    <name evidence="5" type="ORF">DNK06_03165</name>
</gene>
<accession>A0A4Q9QSB9</accession>
<dbReference type="GO" id="GO:0043039">
    <property type="term" value="P:tRNA aminoacylation"/>
    <property type="evidence" value="ECO:0007669"/>
    <property type="project" value="InterPro"/>
</dbReference>
<evidence type="ECO:0000259" key="4">
    <source>
        <dbReference type="SMART" id="SM00863"/>
    </source>
</evidence>
<dbReference type="PANTHER" id="PTHR43462">
    <property type="entry name" value="ALANYL-TRNA EDITING PROTEIN"/>
    <property type="match status" value="1"/>
</dbReference>
<keyword evidence="3" id="KW-0862">Zinc</keyword>
<dbReference type="SUPFAM" id="SSF55186">
    <property type="entry name" value="ThrRS/AlaRS common domain"/>
    <property type="match status" value="1"/>
</dbReference>
<dbReference type="Gene3D" id="2.40.30.130">
    <property type="match status" value="1"/>
</dbReference>
<dbReference type="SMART" id="SM00863">
    <property type="entry name" value="tRNA_SAD"/>
    <property type="match status" value="1"/>
</dbReference>
<evidence type="ECO:0000256" key="3">
    <source>
        <dbReference type="ARBA" id="ARBA00022833"/>
    </source>
</evidence>
<dbReference type="GO" id="GO:0005524">
    <property type="term" value="F:ATP binding"/>
    <property type="evidence" value="ECO:0007669"/>
    <property type="project" value="InterPro"/>
</dbReference>
<keyword evidence="6" id="KW-1185">Reference proteome</keyword>
<dbReference type="AlphaFoldDB" id="A0A4Q9QSB9"/>
<keyword evidence="2" id="KW-0479">Metal-binding</keyword>
<dbReference type="GO" id="GO:0004812">
    <property type="term" value="F:aminoacyl-tRNA ligase activity"/>
    <property type="evidence" value="ECO:0007669"/>
    <property type="project" value="InterPro"/>
</dbReference>
<evidence type="ECO:0000256" key="2">
    <source>
        <dbReference type="ARBA" id="ARBA00022723"/>
    </source>
</evidence>
<comment type="caution">
    <text evidence="5">The sequence shown here is derived from an EMBL/GenBank/DDBJ whole genome shotgun (WGS) entry which is preliminary data.</text>
</comment>
<dbReference type="Pfam" id="PF07973">
    <property type="entry name" value="tRNA_SAD"/>
    <property type="match status" value="1"/>
</dbReference>
<dbReference type="Proteomes" id="UP000292302">
    <property type="component" value="Unassembled WGS sequence"/>
</dbReference>
<dbReference type="EMBL" id="QJUI01000002">
    <property type="protein sequence ID" value="TBU83440.1"/>
    <property type="molecule type" value="Genomic_DNA"/>
</dbReference>
<protein>
    <submittedName>
        <fullName evidence="5">Alanyl-tRNA editing protein</fullName>
    </submittedName>
</protein>
<reference evidence="5 6" key="1">
    <citation type="submission" date="2018-06" db="EMBL/GenBank/DDBJ databases">
        <title>Three novel Pseudomonas species isolated from symptomatic oak.</title>
        <authorList>
            <person name="Bueno-Gonzalez V."/>
            <person name="Brady C."/>
        </authorList>
    </citation>
    <scope>NUCLEOTIDE SEQUENCE [LARGE SCALE GENOMIC DNA]</scope>
    <source>
        <strain evidence="5 6">P9A</strain>
    </source>
</reference>
<organism evidence="5 6">
    <name type="scientific">Phytopseudomonas daroniae</name>
    <dbReference type="NCBI Taxonomy" id="2487519"/>
    <lineage>
        <taxon>Bacteria</taxon>
        <taxon>Pseudomonadati</taxon>
        <taxon>Pseudomonadota</taxon>
        <taxon>Gammaproteobacteria</taxon>
        <taxon>Pseudomonadales</taxon>
        <taxon>Pseudomonadaceae</taxon>
        <taxon>Phytopseudomonas</taxon>
    </lineage>
</organism>
<dbReference type="RefSeq" id="WP_131178584.1">
    <property type="nucleotide sequence ID" value="NZ_QJUI01000002.1"/>
</dbReference>